<evidence type="ECO:0000313" key="4">
    <source>
        <dbReference type="Proteomes" id="UP000322899"/>
    </source>
</evidence>
<dbReference type="PANTHER" id="PTHR31513:SF2">
    <property type="entry name" value="MRAZ"/>
    <property type="match status" value="1"/>
</dbReference>
<accession>A0A5A8DP71</accession>
<feature type="chain" id="PRO_5022671435" description="IPT/TIG domain-containing protein" evidence="2">
    <location>
        <begin position="23"/>
        <end position="2336"/>
    </location>
</feature>
<evidence type="ECO:0000256" key="1">
    <source>
        <dbReference type="SAM" id="MobiDB-lite"/>
    </source>
</evidence>
<organism evidence="3 4">
    <name type="scientific">Cafeteria roenbergensis</name>
    <name type="common">Marine flagellate</name>
    <dbReference type="NCBI Taxonomy" id="33653"/>
    <lineage>
        <taxon>Eukaryota</taxon>
        <taxon>Sar</taxon>
        <taxon>Stramenopiles</taxon>
        <taxon>Bigyra</taxon>
        <taxon>Opalozoa</taxon>
        <taxon>Bicosoecida</taxon>
        <taxon>Cafeteriaceae</taxon>
        <taxon>Cafeteria</taxon>
    </lineage>
</organism>
<dbReference type="PANTHER" id="PTHR31513">
    <property type="entry name" value="EPHRIN TYPE-B RECEPTOR"/>
    <property type="match status" value="1"/>
</dbReference>
<evidence type="ECO:0008006" key="5">
    <source>
        <dbReference type="Google" id="ProtNLM"/>
    </source>
</evidence>
<proteinExistence type="predicted"/>
<gene>
    <name evidence="3" type="ORF">FNF27_07587</name>
</gene>
<feature type="signal peptide" evidence="2">
    <location>
        <begin position="1"/>
        <end position="22"/>
    </location>
</feature>
<dbReference type="Proteomes" id="UP000322899">
    <property type="component" value="Unassembled WGS sequence"/>
</dbReference>
<comment type="caution">
    <text evidence="3">The sequence shown here is derived from an EMBL/GenBank/DDBJ whole genome shotgun (WGS) entry which is preliminary data.</text>
</comment>
<feature type="region of interest" description="Disordered" evidence="1">
    <location>
        <begin position="1496"/>
        <end position="1515"/>
    </location>
</feature>
<evidence type="ECO:0000313" key="3">
    <source>
        <dbReference type="EMBL" id="KAA0165671.1"/>
    </source>
</evidence>
<keyword evidence="2" id="KW-0732">Signal</keyword>
<dbReference type="EMBL" id="VLTO01000092">
    <property type="protein sequence ID" value="KAA0165671.1"/>
    <property type="molecule type" value="Genomic_DNA"/>
</dbReference>
<dbReference type="OrthoDB" id="566763at2759"/>
<feature type="compositionally biased region" description="Gly residues" evidence="1">
    <location>
        <begin position="1504"/>
        <end position="1515"/>
    </location>
</feature>
<reference evidence="3 4" key="1">
    <citation type="submission" date="2019-07" db="EMBL/GenBank/DDBJ databases">
        <title>Genomes of Cafeteria roenbergensis.</title>
        <authorList>
            <person name="Fischer M.G."/>
            <person name="Hackl T."/>
            <person name="Roman M."/>
        </authorList>
    </citation>
    <scope>NUCLEOTIDE SEQUENCE [LARGE SCALE GENOMIC DNA]</scope>
    <source>
        <strain evidence="3 4">E4-10P</strain>
    </source>
</reference>
<name>A0A5A8DP71_CAFRO</name>
<sequence length="2336" mass="229715">MGRLQLLAAVSLLAFVPARVGATSCSPLNESAPAIVTQSCSLGSGDYHFRSLFIAEGAVVTVTVPARLVATEAVVVEGTLAAGGNRAQLTVAAPAIRVSSTGTISANGAGFTSGTQDASCPSVGGRGGGVHGGGPQGSACGDYEWPVLAGSAGGAGTNAGGAGGGSLLLLCNATATSELDVNGTVSVNGVNGIGSTGYNYQASGGGSGGSLLVVASRLSGTGMLSANGGAGARGYSSYHSAPGSGGRVAMHVTGSGHAAFRGTVRAIAGAAYSTLPQAAAGTVFWCESPGSAPQDAETNRFGCGVRRVEVDNGDLAVSSQLAQLVASGSQQRFEVDELHLGPGVRFSVQAPTAFDAATMPDVRSSVLLGNVTARAATTRPVVHVPAGTTVTLAGLVDGSSSVGRTRTWSSLTVSPGEASWATEVLERTTVVGPLEVSAASLSVEEHGRAVLPPSVVVRGAALSVSGELVGVRSLTLDSGAVATFSSTGATWVNDTAEGMSGELWASWACGPAGGVSACASDGSSRASGSSRGRFGFSRLRLLGDATLTLGAGVTALGAAEVSVLDTSTLTLGSLASQQFRLTARDRMQVAVGASVVGDGAGFTSGTQDASCPSVGGRGGGVHGGGPQGSACGDYEWPVLAGSAGGAGTNAGGAGGGSLLLLCNATATSELDVNGTVSVNGVNGIGSTGYNYQANGGGSGGSLLVVASRLSGTGMLSANGGAGARGYSSYHSAPGSGGRVAMHVTGSGHAAFRGTVRAVAGAAYSTLPQAAAGTVFWCESPGSAPQDAETNRFGCGVRRVEVDNGDLAVSSQLAQLVASGSQQRFEVDELHLGPGVRFSVQAPTAFDAATMPDVRSSVLLGNVTARAATTRPVVHVPAGTTVTLAGLVDGSSSVGRTRTWSSLTVSPGEASWATEVLERTTVVGPLEVSAASLSVEEHGRAVLPPSVVVRGAALSVSGELVGVRSLTLDSGAVATFSSTGATWVNDTAEGMSGELWASWACGPAGGVSACASDGSSRASGSSRGRFGFSRLRLLGDATLTLGAGVTALGAAEVSVLDTSTLTLGSLASQQFRLTARDRMQVAVGASVVGDGAGFTSGTQDASCPSVGGRGGGVHGGGPQGSACGDYEWPVLAGSAGGAGTNAGGAGGGSLLLLCNATATSELDVNGTVSVNGVNGIGSTGYNYQANGGGSGGSLLVVASRLSGTGMLSANGGAGAQGYSSYHSAPGSGGRVAMHVTGSGHAAFRGTVRAVAGAAYSTLPQAAAGTVFWCESPGSAPQDAETNRFGCGVRRVEVDNGDLAVSSQLAQLVASGSQQRFEVDELHLGPGVRFSVQAPTAFDAATMPDVRTSVLLGNASWATEVLERTTVVGPLEVSAASLSVEEHGRAVLPPSVVVRGAALSVSGELVGVRSLTLDSGAVATFSSTGATWVNDTAEGMSGELWASWACGPAGSVSACASDGSSRASGSSRQFRLTARDRMQVAVGASVVGDGAGFTSGTQDASCPSVGGRGGGVHGGGPQGSACGDYEWPVLAGSAGGAGTNAGGAGGGSLLLLCNATATSELDVNGTVSVNGVNGIGSTGYNYQASGGGSGGSLLVVASRLSGTGMLSANGGAGAQGYSSYHSAPGSGGRVAMHVTGSGHAAFRGTVRAIAGAAYSTLPQAAAGTVFWCESPGSAPQDAETNRFGCGVRRVEVDNGDLAVSSQLAQLVASGSQQRFEVDELHLGPGVRFSVQAPTAFDAATMPDVRTSVLLGNVTARAATTRPVVHVPAGTTVTLAGLVDGSSSVGRTRTWSSLTVSPGEASWATEVLERTTVVGPLEVSAASLSVEEHGRAVLPPSVVQFRLTARDRMQVAVGASVVGDGAGFTSGTQDASCPSVGGRGGGVHGGGPQGSACGDYEWPVLAGSAGGAGTNAGGAGGGSLLLLCNATATSELDVNGTVSVNGVNGIGSTGYNYQASGGGSGGSLLVVASRLSGTGMLSANGGAGARGYSSYHSAPGSGGRVAIHATSLAWHGQALACQGSPFASYYAAPGTVFHCTGADCSTTLGRRSNSSTIADGSTRKVVVDACGIASSGFAALGAGLVPVKEVNSVVLVRGGAASLVASRDVAKVPSTQLRVESIAGDNSGTLAVASGTSLVVLGTGSGWAPGKGETVVRYTDAGERTLYTVQRVLTGQAELFFADMSLAAGGKLYLPAVVSICNVSLSFAGTVYGADTLKICQNALTSASLSITGCKDPEANNFNLGAVHGDNSTCYYGGVRGCTYAVASNFDPLAEVNDGSCVLTSGLKNGCPYSAATNYLASSLDDGTCEFPDFGALVGQVRELEAQILPLQSRLNSNTRLVL</sequence>
<evidence type="ECO:0000256" key="2">
    <source>
        <dbReference type="SAM" id="SignalP"/>
    </source>
</evidence>
<protein>
    <recommendedName>
        <fullName evidence="5">IPT/TIG domain-containing protein</fullName>
    </recommendedName>
</protein>